<evidence type="ECO:0000313" key="1">
    <source>
        <dbReference type="EMBL" id="KZT70943.1"/>
    </source>
</evidence>
<dbReference type="AlphaFoldDB" id="A0A165RMA2"/>
<gene>
    <name evidence="1" type="ORF">DAEQUDRAFT_764187</name>
</gene>
<proteinExistence type="predicted"/>
<dbReference type="OrthoDB" id="37537at2759"/>
<evidence type="ECO:0000313" key="2">
    <source>
        <dbReference type="Proteomes" id="UP000076727"/>
    </source>
</evidence>
<organism evidence="1 2">
    <name type="scientific">Daedalea quercina L-15889</name>
    <dbReference type="NCBI Taxonomy" id="1314783"/>
    <lineage>
        <taxon>Eukaryota</taxon>
        <taxon>Fungi</taxon>
        <taxon>Dikarya</taxon>
        <taxon>Basidiomycota</taxon>
        <taxon>Agaricomycotina</taxon>
        <taxon>Agaricomycetes</taxon>
        <taxon>Polyporales</taxon>
        <taxon>Fomitopsis</taxon>
    </lineage>
</organism>
<keyword evidence="2" id="KW-1185">Reference proteome</keyword>
<sequence>MSTRFKLWANSKLTYLRLLIPRFTENFAKNLGILAEHLNFAPTPGSRTVERLGNAKAAGIVLKDEDVKIALVEAACVPDLRPEA</sequence>
<dbReference type="EMBL" id="KV429048">
    <property type="protein sequence ID" value="KZT70943.1"/>
    <property type="molecule type" value="Genomic_DNA"/>
</dbReference>
<protein>
    <submittedName>
        <fullName evidence="1">Uncharacterized protein</fullName>
    </submittedName>
</protein>
<reference evidence="1 2" key="1">
    <citation type="journal article" date="2016" name="Mol. Biol. Evol.">
        <title>Comparative Genomics of Early-Diverging Mushroom-Forming Fungi Provides Insights into the Origins of Lignocellulose Decay Capabilities.</title>
        <authorList>
            <person name="Nagy L.G."/>
            <person name="Riley R."/>
            <person name="Tritt A."/>
            <person name="Adam C."/>
            <person name="Daum C."/>
            <person name="Floudas D."/>
            <person name="Sun H."/>
            <person name="Yadav J.S."/>
            <person name="Pangilinan J."/>
            <person name="Larsson K.H."/>
            <person name="Matsuura K."/>
            <person name="Barry K."/>
            <person name="Labutti K."/>
            <person name="Kuo R."/>
            <person name="Ohm R.A."/>
            <person name="Bhattacharya S.S."/>
            <person name="Shirouzu T."/>
            <person name="Yoshinaga Y."/>
            <person name="Martin F.M."/>
            <person name="Grigoriev I.V."/>
            <person name="Hibbett D.S."/>
        </authorList>
    </citation>
    <scope>NUCLEOTIDE SEQUENCE [LARGE SCALE GENOMIC DNA]</scope>
    <source>
        <strain evidence="1 2">L-15889</strain>
    </source>
</reference>
<name>A0A165RMA2_9APHY</name>
<accession>A0A165RMA2</accession>
<dbReference type="Proteomes" id="UP000076727">
    <property type="component" value="Unassembled WGS sequence"/>
</dbReference>